<keyword evidence="1" id="KW-0812">Transmembrane</keyword>
<protein>
    <submittedName>
        <fullName evidence="2">Uncharacterized protein</fullName>
    </submittedName>
</protein>
<evidence type="ECO:0000256" key="1">
    <source>
        <dbReference type="SAM" id="Phobius"/>
    </source>
</evidence>
<sequence>MNGLTSSTPSASAIRLTVSGFLLLLVQSGLLLMSSSLSSENGLLIWILTPLAAAAFLAALIGIPEPPEAHWRQLHGR</sequence>
<dbReference type="EMBL" id="CP014168">
    <property type="protein sequence ID" value="AOH86948.1"/>
    <property type="molecule type" value="Genomic_DNA"/>
</dbReference>
<proteinExistence type="predicted"/>
<feature type="transmembrane region" description="Helical" evidence="1">
    <location>
        <begin position="12"/>
        <end position="31"/>
    </location>
</feature>
<keyword evidence="3" id="KW-1185">Reference proteome</keyword>
<gene>
    <name evidence="2" type="ORF">AWL63_19560</name>
</gene>
<keyword evidence="1" id="KW-1133">Transmembrane helix</keyword>
<feature type="transmembrane region" description="Helical" evidence="1">
    <location>
        <begin position="43"/>
        <end position="63"/>
    </location>
</feature>
<evidence type="ECO:0000313" key="3">
    <source>
        <dbReference type="Proteomes" id="UP000094256"/>
    </source>
</evidence>
<name>A0A1B3ZHP1_9SPHN</name>
<reference evidence="2 3" key="1">
    <citation type="submission" date="2016-01" db="EMBL/GenBank/DDBJ databases">
        <title>Complete genome and mega plasmid sequence of Sphingomonas panacis DCY99 elicits systemic resistance in rice to Xanthomonas oryzae.</title>
        <authorList>
            <person name="Kim Y.J."/>
            <person name="Yang D.C."/>
            <person name="Sing P."/>
        </authorList>
    </citation>
    <scope>NUCLEOTIDE SEQUENCE [LARGE SCALE GENOMIC DNA]</scope>
    <source>
        <strain evidence="2 3">DCY99</strain>
    </source>
</reference>
<dbReference type="KEGG" id="span:AWL63_19560"/>
<dbReference type="RefSeq" id="WP_069207505.1">
    <property type="nucleotide sequence ID" value="NZ_CP014168.1"/>
</dbReference>
<organism evidence="2 3">
    <name type="scientific">Sphingomonas panacis</name>
    <dbReference type="NCBI Taxonomy" id="1560345"/>
    <lineage>
        <taxon>Bacteria</taxon>
        <taxon>Pseudomonadati</taxon>
        <taxon>Pseudomonadota</taxon>
        <taxon>Alphaproteobacteria</taxon>
        <taxon>Sphingomonadales</taxon>
        <taxon>Sphingomonadaceae</taxon>
        <taxon>Sphingomonas</taxon>
    </lineage>
</organism>
<accession>A0A1B3ZHP1</accession>
<dbReference type="AlphaFoldDB" id="A0A1B3ZHP1"/>
<dbReference type="Proteomes" id="UP000094256">
    <property type="component" value="Chromosome"/>
</dbReference>
<dbReference type="STRING" id="1560345.AWL63_19560"/>
<evidence type="ECO:0000313" key="2">
    <source>
        <dbReference type="EMBL" id="AOH86948.1"/>
    </source>
</evidence>
<keyword evidence="1" id="KW-0472">Membrane</keyword>